<evidence type="ECO:0000256" key="3">
    <source>
        <dbReference type="ARBA" id="ARBA00023027"/>
    </source>
</evidence>
<reference evidence="4 5" key="1">
    <citation type="submission" date="2018-09" db="EMBL/GenBank/DDBJ databases">
        <title>Micromonospora sp. nov. MS1-9, isolated from a root of Musa sp.</title>
        <authorList>
            <person name="Kuncharoen N."/>
            <person name="Kudo T."/>
            <person name="Ohkuma M."/>
            <person name="Yuki M."/>
            <person name="Tanasupawat S."/>
        </authorList>
    </citation>
    <scope>NUCLEOTIDE SEQUENCE [LARGE SCALE GENOMIC DNA]</scope>
    <source>
        <strain evidence="4 5">MS1-9</strain>
    </source>
</reference>
<keyword evidence="3" id="KW-0520">NAD</keyword>
<dbReference type="AlphaFoldDB" id="A0A3A9Y9L5"/>
<evidence type="ECO:0000313" key="5">
    <source>
        <dbReference type="Proteomes" id="UP000275865"/>
    </source>
</evidence>
<dbReference type="Pfam" id="PF13561">
    <property type="entry name" value="adh_short_C2"/>
    <property type="match status" value="1"/>
</dbReference>
<dbReference type="NCBIfam" id="TIGR03971">
    <property type="entry name" value="SDR_subfam_1"/>
    <property type="match status" value="1"/>
</dbReference>
<dbReference type="EMBL" id="RAZT01000004">
    <property type="protein sequence ID" value="RKN33959.1"/>
    <property type="molecule type" value="Genomic_DNA"/>
</dbReference>
<dbReference type="NCBIfam" id="NF009467">
    <property type="entry name" value="PRK12826.1-3"/>
    <property type="match status" value="1"/>
</dbReference>
<sequence length="277" mass="29175">MAMVTNKVALISGIARGQGRSDAVRLAEEGADIIGFDIAADDPSVEYPLATKEDLAETVRQIEATGRRAYVAVADVRDYDAVEKVITEGTDRFGRLDIVIANAGIAPVTNQLRFRRDTFVAAIDVMLTGVFNTVYPAIRHIRAGGQGGSIVIHGSTIGVVGGILTEPSPGEIGYAAAKHGVVGVMHTLANAVAADSIRVNVVHATGVNTPMVVNEAMGRHFQDHPEIAKIVVNPLPVPGGMLEPADVTNTVLHLVSDAGRYITGQSVVVDAGYTTYR</sequence>
<evidence type="ECO:0000256" key="1">
    <source>
        <dbReference type="ARBA" id="ARBA00006484"/>
    </source>
</evidence>
<name>A0A3A9Y9L5_9ACTN</name>
<dbReference type="PANTHER" id="PTHR24321">
    <property type="entry name" value="DEHYDROGENASES, SHORT CHAIN"/>
    <property type="match status" value="1"/>
</dbReference>
<comment type="caution">
    <text evidence="4">The sequence shown here is derived from an EMBL/GenBank/DDBJ whole genome shotgun (WGS) entry which is preliminary data.</text>
</comment>
<dbReference type="FunFam" id="3.40.50.720:FF:000084">
    <property type="entry name" value="Short-chain dehydrogenase reductase"/>
    <property type="match status" value="1"/>
</dbReference>
<evidence type="ECO:0000313" key="4">
    <source>
        <dbReference type="EMBL" id="RKN33959.1"/>
    </source>
</evidence>
<gene>
    <name evidence="4" type="ORF">D7044_09690</name>
</gene>
<dbReference type="InterPro" id="IPR023985">
    <property type="entry name" value="SDR_subfam_1"/>
</dbReference>
<protein>
    <submittedName>
        <fullName evidence="4">NAD(P)-dependent oxidoreductase</fullName>
    </submittedName>
</protein>
<keyword evidence="2" id="KW-0560">Oxidoreductase</keyword>
<dbReference type="InterPro" id="IPR002347">
    <property type="entry name" value="SDR_fam"/>
</dbReference>
<evidence type="ECO:0000256" key="2">
    <source>
        <dbReference type="ARBA" id="ARBA00023002"/>
    </source>
</evidence>
<dbReference type="PANTHER" id="PTHR24321:SF8">
    <property type="entry name" value="ESTRADIOL 17-BETA-DEHYDROGENASE 8-RELATED"/>
    <property type="match status" value="1"/>
</dbReference>
<dbReference type="PRINTS" id="PR00080">
    <property type="entry name" value="SDRFAMILY"/>
</dbReference>
<dbReference type="PRINTS" id="PR00081">
    <property type="entry name" value="GDHRDH"/>
</dbReference>
<dbReference type="Gene3D" id="3.40.50.720">
    <property type="entry name" value="NAD(P)-binding Rossmann-like Domain"/>
    <property type="match status" value="1"/>
</dbReference>
<accession>A0A3A9Y9L5</accession>
<dbReference type="InterPro" id="IPR036291">
    <property type="entry name" value="NAD(P)-bd_dom_sf"/>
</dbReference>
<comment type="similarity">
    <text evidence="1">Belongs to the short-chain dehydrogenases/reductases (SDR) family.</text>
</comment>
<dbReference type="GO" id="GO:0016491">
    <property type="term" value="F:oxidoreductase activity"/>
    <property type="evidence" value="ECO:0007669"/>
    <property type="project" value="UniProtKB-KW"/>
</dbReference>
<dbReference type="RefSeq" id="WP_120688592.1">
    <property type="nucleotide sequence ID" value="NZ_RAZT01000004.1"/>
</dbReference>
<dbReference type="Proteomes" id="UP000275865">
    <property type="component" value="Unassembled WGS sequence"/>
</dbReference>
<organism evidence="4 5">
    <name type="scientific">Micromonospora musae</name>
    <dbReference type="NCBI Taxonomy" id="1894970"/>
    <lineage>
        <taxon>Bacteria</taxon>
        <taxon>Bacillati</taxon>
        <taxon>Actinomycetota</taxon>
        <taxon>Actinomycetes</taxon>
        <taxon>Micromonosporales</taxon>
        <taxon>Micromonosporaceae</taxon>
        <taxon>Micromonospora</taxon>
    </lineage>
</organism>
<dbReference type="SUPFAM" id="SSF51735">
    <property type="entry name" value="NAD(P)-binding Rossmann-fold domains"/>
    <property type="match status" value="1"/>
</dbReference>
<proteinExistence type="inferred from homology"/>